<evidence type="ECO:0000259" key="9">
    <source>
        <dbReference type="Pfam" id="PF02789"/>
    </source>
</evidence>
<name>A0A5N5N971_9ROSI</name>
<dbReference type="SUPFAM" id="SSF52949">
    <property type="entry name" value="Macro domain-like"/>
    <property type="match status" value="1"/>
</dbReference>
<dbReference type="Gene3D" id="3.40.630.10">
    <property type="entry name" value="Zn peptidases"/>
    <property type="match status" value="1"/>
</dbReference>
<dbReference type="PANTHER" id="PTHR11963:SF23">
    <property type="entry name" value="CYTOSOL AMINOPEPTIDASE"/>
    <property type="match status" value="1"/>
</dbReference>
<dbReference type="GO" id="GO:0030145">
    <property type="term" value="F:manganese ion binding"/>
    <property type="evidence" value="ECO:0007669"/>
    <property type="project" value="InterPro"/>
</dbReference>
<feature type="region of interest" description="Disordered" evidence="6">
    <location>
        <begin position="1"/>
        <end position="38"/>
    </location>
</feature>
<evidence type="ECO:0000256" key="3">
    <source>
        <dbReference type="ARBA" id="ARBA00022438"/>
    </source>
</evidence>
<feature type="compositionally biased region" description="Basic and acidic residues" evidence="6">
    <location>
        <begin position="1"/>
        <end position="12"/>
    </location>
</feature>
<dbReference type="GO" id="GO:0070006">
    <property type="term" value="F:metalloaminopeptidase activity"/>
    <property type="evidence" value="ECO:0007669"/>
    <property type="project" value="InterPro"/>
</dbReference>
<dbReference type="AlphaFoldDB" id="A0A5N5N971"/>
<dbReference type="Pfam" id="PF00883">
    <property type="entry name" value="Peptidase_M17"/>
    <property type="match status" value="1"/>
</dbReference>
<organism evidence="10 11">
    <name type="scientific">Salix brachista</name>
    <dbReference type="NCBI Taxonomy" id="2182728"/>
    <lineage>
        <taxon>Eukaryota</taxon>
        <taxon>Viridiplantae</taxon>
        <taxon>Streptophyta</taxon>
        <taxon>Embryophyta</taxon>
        <taxon>Tracheophyta</taxon>
        <taxon>Spermatophyta</taxon>
        <taxon>Magnoliopsida</taxon>
        <taxon>eudicotyledons</taxon>
        <taxon>Gunneridae</taxon>
        <taxon>Pentapetalae</taxon>
        <taxon>rosids</taxon>
        <taxon>fabids</taxon>
        <taxon>Malpighiales</taxon>
        <taxon>Salicaceae</taxon>
        <taxon>Saliceae</taxon>
        <taxon>Salix</taxon>
    </lineage>
</organism>
<evidence type="ECO:0000313" key="11">
    <source>
        <dbReference type="Proteomes" id="UP000326939"/>
    </source>
</evidence>
<dbReference type="InterPro" id="IPR000819">
    <property type="entry name" value="Peptidase_M17_C"/>
</dbReference>
<accession>A0A5N5N971</accession>
<dbReference type="Gene3D" id="3.40.220.10">
    <property type="entry name" value="Leucine Aminopeptidase, subunit E, domain 1"/>
    <property type="match status" value="1"/>
</dbReference>
<protein>
    <recommendedName>
        <fullName evidence="12">Cytosol aminopeptidase domain-containing protein</fullName>
    </recommendedName>
</protein>
<dbReference type="EMBL" id="VDCV01000003">
    <property type="protein sequence ID" value="KAB5564060.1"/>
    <property type="molecule type" value="Genomic_DNA"/>
</dbReference>
<dbReference type="GO" id="GO:0006508">
    <property type="term" value="P:proteolysis"/>
    <property type="evidence" value="ECO:0007669"/>
    <property type="project" value="UniProtKB-KW"/>
</dbReference>
<dbReference type="Pfam" id="PF02789">
    <property type="entry name" value="Peptidase_M17_N"/>
    <property type="match status" value="1"/>
</dbReference>
<reference evidence="11" key="1">
    <citation type="journal article" date="2019" name="Gigascience">
        <title>De novo genome assembly of the endangered Acer yangbiense, a plant species with extremely small populations endemic to Yunnan Province, China.</title>
        <authorList>
            <person name="Yang J."/>
            <person name="Wariss H.M."/>
            <person name="Tao L."/>
            <person name="Zhang R."/>
            <person name="Yun Q."/>
            <person name="Hollingsworth P."/>
            <person name="Dao Z."/>
            <person name="Luo G."/>
            <person name="Guo H."/>
            <person name="Ma Y."/>
            <person name="Sun W."/>
        </authorList>
    </citation>
    <scope>NUCLEOTIDE SEQUENCE [LARGE SCALE GENOMIC DNA]</scope>
    <source>
        <strain evidence="11">cv. br00</strain>
    </source>
</reference>
<keyword evidence="7" id="KW-1133">Transmembrane helix</keyword>
<evidence type="ECO:0000256" key="1">
    <source>
        <dbReference type="ARBA" id="ARBA00009528"/>
    </source>
</evidence>
<comment type="similarity">
    <text evidence="1">Belongs to the peptidase M17 family.</text>
</comment>
<dbReference type="InterPro" id="IPR043472">
    <property type="entry name" value="Macro_dom-like"/>
</dbReference>
<dbReference type="InterPro" id="IPR008283">
    <property type="entry name" value="Peptidase_M17_N"/>
</dbReference>
<comment type="caution">
    <text evidence="10">The sequence shown here is derived from an EMBL/GenBank/DDBJ whole genome shotgun (WGS) entry which is preliminary data.</text>
</comment>
<dbReference type="SUPFAM" id="SSF53187">
    <property type="entry name" value="Zn-dependent exopeptidases"/>
    <property type="match status" value="1"/>
</dbReference>
<dbReference type="InterPro" id="IPR011356">
    <property type="entry name" value="Leucine_aapep/pepB"/>
</dbReference>
<keyword evidence="4" id="KW-0645">Protease</keyword>
<keyword evidence="3" id="KW-0031">Aminopeptidase</keyword>
<feature type="domain" description="Peptidase M17 leucyl aminopeptidase N-terminal" evidence="9">
    <location>
        <begin position="73"/>
        <end position="155"/>
    </location>
</feature>
<evidence type="ECO:0000313" key="10">
    <source>
        <dbReference type="EMBL" id="KAB5564060.1"/>
    </source>
</evidence>
<evidence type="ECO:0000256" key="6">
    <source>
        <dbReference type="SAM" id="MobiDB-lite"/>
    </source>
</evidence>
<evidence type="ECO:0000259" key="8">
    <source>
        <dbReference type="Pfam" id="PF00883"/>
    </source>
</evidence>
<sequence>MASRHRERDRELLIPVADSPDLDIASKPSSSSSHHSGREIALSAKEIDVAEWKGDILAVGVTQKDMTKDDSKRVPGHGAKRIGFIGFGKSATNAYAFCNFGEAIAAAAKTAQASDVGIVLTSTGSTSNESKLNIASIIASGIVLGTYEDNRFKSDSNKPVLKSVDILGFGTGPQLDKKLKYAEDVSSAVIFGKELLNSPANVLTPVVLAEEATKIASTYNDVFSATILNAEQCKELKMGSYLGDAAASENPPHFIHLCYKPPSGPIKAKLSAAFIEAQLKSLLFAAGILAAGGTVVYVQSQISFKKSDSFLYSNGLKDDKKTSDKLAINGKRTVQKKGGLKALQVLASFLLSHMGKTGAKDLLTMIAIAVSFAFMHTQIGLLNPSISISF</sequence>
<dbReference type="Proteomes" id="UP000326939">
    <property type="component" value="Chromosome 3"/>
</dbReference>
<feature type="transmembrane region" description="Helical" evidence="7">
    <location>
        <begin position="279"/>
        <end position="298"/>
    </location>
</feature>
<evidence type="ECO:0000256" key="2">
    <source>
        <dbReference type="ARBA" id="ARBA00011867"/>
    </source>
</evidence>
<dbReference type="GO" id="GO:0005737">
    <property type="term" value="C:cytoplasm"/>
    <property type="evidence" value="ECO:0007669"/>
    <property type="project" value="InterPro"/>
</dbReference>
<evidence type="ECO:0000256" key="5">
    <source>
        <dbReference type="ARBA" id="ARBA00022801"/>
    </source>
</evidence>
<keyword evidence="7" id="KW-0812">Transmembrane</keyword>
<proteinExistence type="inferred from homology"/>
<dbReference type="PANTHER" id="PTHR11963">
    <property type="entry name" value="LEUCINE AMINOPEPTIDASE-RELATED"/>
    <property type="match status" value="1"/>
</dbReference>
<feature type="transmembrane region" description="Helical" evidence="7">
    <location>
        <begin position="362"/>
        <end position="381"/>
    </location>
</feature>
<gene>
    <name evidence="10" type="ORF">DKX38_004114</name>
</gene>
<keyword evidence="5" id="KW-0378">Hydrolase</keyword>
<feature type="domain" description="Cytosol aminopeptidase" evidence="8">
    <location>
        <begin position="192"/>
        <end position="263"/>
    </location>
</feature>
<evidence type="ECO:0008006" key="12">
    <source>
        <dbReference type="Google" id="ProtNLM"/>
    </source>
</evidence>
<evidence type="ECO:0000256" key="7">
    <source>
        <dbReference type="SAM" id="Phobius"/>
    </source>
</evidence>
<keyword evidence="11" id="KW-1185">Reference proteome</keyword>
<keyword evidence="7" id="KW-0472">Membrane</keyword>
<comment type="subunit">
    <text evidence="2">Homohexamer (dimer of homotrimers).</text>
</comment>
<evidence type="ECO:0000256" key="4">
    <source>
        <dbReference type="ARBA" id="ARBA00022670"/>
    </source>
</evidence>